<reference evidence="1 2" key="1">
    <citation type="journal article" date="2013" name="Int. J. Syst. Evol. Microbiol.">
        <title>Roseomonas aerophila sp. nov., isolated from air.</title>
        <authorList>
            <person name="Kim S.J."/>
            <person name="Weon H.Y."/>
            <person name="Ahn J.H."/>
            <person name="Hong S.B."/>
            <person name="Seok S.J."/>
            <person name="Whang K.S."/>
            <person name="Kwon S.W."/>
        </authorList>
    </citation>
    <scope>NUCLEOTIDE SEQUENCE [LARGE SCALE GENOMIC DNA]</scope>
    <source>
        <strain evidence="1 2">NBRC 108923</strain>
    </source>
</reference>
<evidence type="ECO:0000313" key="2">
    <source>
        <dbReference type="Proteomes" id="UP000626026"/>
    </source>
</evidence>
<dbReference type="RefSeq" id="WP_187786073.1">
    <property type="nucleotide sequence ID" value="NZ_JACTVA010000041.1"/>
</dbReference>
<accession>A0ABR7RR93</accession>
<dbReference type="Proteomes" id="UP000626026">
    <property type="component" value="Unassembled WGS sequence"/>
</dbReference>
<sequence length="197" mass="21972">MRPDFRADFRPMTRALDDLAKKQIPFAAAGALNDTAQAAQIRVKRELPSIFDRPTPFTLNAIGVERASKGKLEARVFVKDRQAEYLEVQETGGTKTPKKRAFLLPRGIRRNQYGNMPKGAVAAARAKPSTFSGKIDGVPGLYQRMKRGAAKLLAFYADKATYKPRFGFKQRTLKTAKAVWPSAFRQRLAKALSTARK</sequence>
<name>A0ABR7RR93_9PROT</name>
<proteinExistence type="predicted"/>
<evidence type="ECO:0000313" key="1">
    <source>
        <dbReference type="EMBL" id="MBC9208923.1"/>
    </source>
</evidence>
<organism evidence="1 2">
    <name type="scientific">Teichococcus aerophilus</name>
    <dbReference type="NCBI Taxonomy" id="1224513"/>
    <lineage>
        <taxon>Bacteria</taxon>
        <taxon>Pseudomonadati</taxon>
        <taxon>Pseudomonadota</taxon>
        <taxon>Alphaproteobacteria</taxon>
        <taxon>Acetobacterales</taxon>
        <taxon>Roseomonadaceae</taxon>
        <taxon>Roseomonas</taxon>
    </lineage>
</organism>
<evidence type="ECO:0008006" key="3">
    <source>
        <dbReference type="Google" id="ProtNLM"/>
    </source>
</evidence>
<protein>
    <recommendedName>
        <fullName evidence="3">Phage protein, HK97 gp10 family</fullName>
    </recommendedName>
</protein>
<comment type="caution">
    <text evidence="1">The sequence shown here is derived from an EMBL/GenBank/DDBJ whole genome shotgun (WGS) entry which is preliminary data.</text>
</comment>
<dbReference type="EMBL" id="JACTVA010000041">
    <property type="protein sequence ID" value="MBC9208923.1"/>
    <property type="molecule type" value="Genomic_DNA"/>
</dbReference>
<keyword evidence="2" id="KW-1185">Reference proteome</keyword>
<gene>
    <name evidence="1" type="ORF">IBL26_18900</name>
</gene>